<dbReference type="InterPro" id="IPR008928">
    <property type="entry name" value="6-hairpin_glycosidase_sf"/>
</dbReference>
<dbReference type="InterPro" id="IPR032514">
    <property type="entry name" value="GtaA_central"/>
</dbReference>
<dbReference type="InterPro" id="IPR033433">
    <property type="entry name" value="GtaA_N"/>
</dbReference>
<evidence type="ECO:0000259" key="1">
    <source>
        <dbReference type="Pfam" id="PF16334"/>
    </source>
</evidence>
<protein>
    <submittedName>
        <fullName evidence="4">DUF4965 domain-containing protein</fullName>
    </submittedName>
</protein>
<evidence type="ECO:0000313" key="5">
    <source>
        <dbReference type="Proteomes" id="UP001579974"/>
    </source>
</evidence>
<dbReference type="RefSeq" id="WP_275476820.1">
    <property type="nucleotide sequence ID" value="NZ_CP162940.1"/>
</dbReference>
<dbReference type="InterPro" id="IPR032515">
    <property type="entry name" value="DUF4964"/>
</dbReference>
<name>A0ABV5ABT1_9BACL</name>
<proteinExistence type="predicted"/>
<feature type="domain" description="Glutaminase A central" evidence="2">
    <location>
        <begin position="318"/>
        <end position="660"/>
    </location>
</feature>
<dbReference type="Pfam" id="PF17168">
    <property type="entry name" value="DUF5127"/>
    <property type="match status" value="1"/>
</dbReference>
<evidence type="ECO:0000259" key="2">
    <source>
        <dbReference type="Pfam" id="PF16335"/>
    </source>
</evidence>
<comment type="caution">
    <text evidence="4">The sequence shown here is derived from an EMBL/GenBank/DDBJ whole genome shotgun (WGS) entry which is preliminary data.</text>
</comment>
<accession>A0ABV5ABT1</accession>
<dbReference type="Pfam" id="PF16335">
    <property type="entry name" value="GtaA_6_Hairpin"/>
    <property type="match status" value="1"/>
</dbReference>
<evidence type="ECO:0000259" key="3">
    <source>
        <dbReference type="Pfam" id="PF17168"/>
    </source>
</evidence>
<dbReference type="Proteomes" id="UP001579974">
    <property type="component" value="Unassembled WGS sequence"/>
</dbReference>
<keyword evidence="5" id="KW-1185">Reference proteome</keyword>
<feature type="domain" description="DUF4964" evidence="1">
    <location>
        <begin position="4"/>
        <end position="59"/>
    </location>
</feature>
<gene>
    <name evidence="4" type="ORF">KKP3000_002289</name>
</gene>
<dbReference type="SUPFAM" id="SSF48208">
    <property type="entry name" value="Six-hairpin glycosidases"/>
    <property type="match status" value="1"/>
</dbReference>
<dbReference type="EMBL" id="JBDXSU010000002">
    <property type="protein sequence ID" value="MFB5189285.1"/>
    <property type="molecule type" value="Genomic_DNA"/>
</dbReference>
<organism evidence="4 5">
    <name type="scientific">Alicyclobacillus fastidiosus</name>
    <dbReference type="NCBI Taxonomy" id="392011"/>
    <lineage>
        <taxon>Bacteria</taxon>
        <taxon>Bacillati</taxon>
        <taxon>Bacillota</taxon>
        <taxon>Bacilli</taxon>
        <taxon>Bacillales</taxon>
        <taxon>Alicyclobacillaceae</taxon>
        <taxon>Alicyclobacillus</taxon>
    </lineage>
</organism>
<dbReference type="InterPro" id="IPR052743">
    <property type="entry name" value="Glutaminase_GtaA"/>
</dbReference>
<reference evidence="4 5" key="1">
    <citation type="journal article" date="2024" name="Int. J. Mol. Sci.">
        <title>Exploration of Alicyclobacillus spp. Genome in Search of Antibiotic Resistance.</title>
        <authorList>
            <person name="Bucka-Kolendo J."/>
            <person name="Kiousi D.E."/>
            <person name="Dekowska A."/>
            <person name="Mikolajczuk-Szczyrba A."/>
            <person name="Karadedos D.M."/>
            <person name="Michael P."/>
            <person name="Galanis A."/>
            <person name="Sokolowska B."/>
        </authorList>
    </citation>
    <scope>NUCLEOTIDE SEQUENCE [LARGE SCALE GENOMIC DNA]</scope>
    <source>
        <strain evidence="4 5">KKP 3000</strain>
    </source>
</reference>
<dbReference type="Pfam" id="PF16334">
    <property type="entry name" value="DUF4964"/>
    <property type="match status" value="1"/>
</dbReference>
<feature type="domain" description="Glutaminase A N-terminal" evidence="3">
    <location>
        <begin position="85"/>
        <end position="309"/>
    </location>
</feature>
<dbReference type="PANTHER" id="PTHR31987">
    <property type="entry name" value="GLUTAMINASE A-RELATED"/>
    <property type="match status" value="1"/>
</dbReference>
<dbReference type="PANTHER" id="PTHR31987:SF1">
    <property type="entry name" value="GLUTAMINASE A"/>
    <property type="match status" value="1"/>
</dbReference>
<sequence length="673" mass="76505">MSRQFRAPAVPLTTVDPYFSVWSMSDELHGDFTRHWTGRRHSMTGLVVIDDTVWRFLGRVEPNPEHYYAEPPAMTQISVEIAPVSSVYTFEAAGIRLRVDFTTPQLAHNLSLLSRPASYVTFEVQSKDGRDHDVKIYFDVSAEWCVDSANQAVVAQQMTDNGLRVMAIGHEQQDYLNRSGDDLRIDWGYLYLVVQDQPTAMTQIGPVTQRKEFAKSIAWEPYAGDFSFGPVNHDHPVMSCVLDCGLVGKLAASQFIVLAYDDVYSIEYFHVKLKALWTYQFSTTQDLLSAVVHEYDEVMRACRTFNRDLVSNAIQSGGQKYADLLSLAYRQAIAAHKLVLDENGAVLFLSKECFSNGCIATVDVSYPSIPLFLLYNPELVKGMMRPIFKYAASDAWPFNFAPHDVGQYPLANGQVYSGTRIEGQMPVEECGNMLVMMAAVCLVEGDVSFANENWSLISTWAEYLLTHGLDPDHQLCTDDFAGHLAHNANLSIKAIMGIVSYGLLCGMMGDKDKEQALLSTARQMTSAWEEMAREGEHYRLAFDQPGTWSLKYNLIWDVIFDTNVFDPGVRQKEVQWYFKMQNQYGIPLDNRRPYTKSDWLVWVASLSDNEEDFERLIDPLWDFVNESPDRVPFTDWYDTVTGRWIGFQHRSVVGGLFIKLLKDNWEKLTSHVD</sequence>
<evidence type="ECO:0000313" key="4">
    <source>
        <dbReference type="EMBL" id="MFB5189285.1"/>
    </source>
</evidence>